<feature type="compositionally biased region" description="Polar residues" evidence="3">
    <location>
        <begin position="320"/>
        <end position="330"/>
    </location>
</feature>
<evidence type="ECO:0000256" key="1">
    <source>
        <dbReference type="ARBA" id="ARBA00006215"/>
    </source>
</evidence>
<evidence type="ECO:0000259" key="4">
    <source>
        <dbReference type="Pfam" id="PF14909"/>
    </source>
</evidence>
<dbReference type="Proteomes" id="UP000472277">
    <property type="component" value="Chromosome 8"/>
</dbReference>
<sequence length="389" mass="43698">MYRKAMKVVVDLQFRAVSCPGVHLPAKDDIYLSVCFMSQYRKSECLPPVFPLLFREKMRFEKVFRYAVDPGDVAEMLEYETVKVELVQLIPPVGEALACFEEDARRFLFPEPKLVPSFSGVDREVLMTRSISFPGIAPRLEFSTRTTISECSANAEVNSTHLRSPKRTVVPKKRTKRSRKGHRRGDWDGARRAPVMPRSRSLSPCKASQMDSCHGNMGQLAQLSLGSSWDIDEFLPRHKSDPWLGTGHSPTPHLSPVMARPTLANDSSPRLPRSLSSDTDNLLDYPPGPSQRCSLANLGRSSTPTPSHSMLWHSYRESSRQNGSRPSSQGMWEEVQDRVRGLLTTPRAVHRLTHVSKTHVTFICSGCVGSRNSNHTSNLTLTRLNNNLN</sequence>
<dbReference type="OMA" id="YEMIRVE"/>
<dbReference type="PANTHER" id="PTHR16435">
    <property type="entry name" value="SPERMATOGENESIS-ASSOCIATED PROTEIN 6 SPATA6"/>
    <property type="match status" value="1"/>
</dbReference>
<feature type="compositionally biased region" description="Low complexity" evidence="3">
    <location>
        <begin position="266"/>
        <end position="278"/>
    </location>
</feature>
<dbReference type="Ensembl" id="ENSSTUT00000084312.1">
    <property type="protein sequence ID" value="ENSSTUP00000079188.1"/>
    <property type="gene ID" value="ENSSTUG00000034943.1"/>
</dbReference>
<dbReference type="AlphaFoldDB" id="A0A674C734"/>
<feature type="compositionally biased region" description="Basic residues" evidence="3">
    <location>
        <begin position="163"/>
        <end position="183"/>
    </location>
</feature>
<evidence type="ECO:0000256" key="2">
    <source>
        <dbReference type="ARBA" id="ARBA00022553"/>
    </source>
</evidence>
<evidence type="ECO:0000313" key="5">
    <source>
        <dbReference type="Ensembl" id="ENSSTUP00000079188.1"/>
    </source>
</evidence>
<feature type="region of interest" description="Disordered" evidence="3">
    <location>
        <begin position="158"/>
        <end position="210"/>
    </location>
</feature>
<feature type="compositionally biased region" description="Polar residues" evidence="3">
    <location>
        <begin position="291"/>
        <end position="308"/>
    </location>
</feature>
<name>A0A674C734_SALTR</name>
<protein>
    <submittedName>
        <fullName evidence="5">Spermatogenesis associated 6-like</fullName>
    </submittedName>
</protein>
<dbReference type="GeneTree" id="ENSGT00530000063821"/>
<proteinExistence type="inferred from homology"/>
<reference evidence="5" key="1">
    <citation type="submission" date="2025-08" db="UniProtKB">
        <authorList>
            <consortium name="Ensembl"/>
        </authorList>
    </citation>
    <scope>IDENTIFICATION</scope>
</reference>
<keyword evidence="2" id="KW-0597">Phosphoprotein</keyword>
<dbReference type="GO" id="GO:0007283">
    <property type="term" value="P:spermatogenesis"/>
    <property type="evidence" value="ECO:0007669"/>
    <property type="project" value="InterPro"/>
</dbReference>
<dbReference type="PANTHER" id="PTHR16435:SF5">
    <property type="entry name" value="SPERMATOGENESIS ASSOCIATED 6-LIKE PROTEIN"/>
    <property type="match status" value="1"/>
</dbReference>
<accession>A0A674C734</accession>
<dbReference type="GO" id="GO:0120212">
    <property type="term" value="C:sperm head-tail coupling apparatus"/>
    <property type="evidence" value="ECO:0007669"/>
    <property type="project" value="InterPro"/>
</dbReference>
<reference evidence="5" key="2">
    <citation type="submission" date="2025-09" db="UniProtKB">
        <authorList>
            <consortium name="Ensembl"/>
        </authorList>
    </citation>
    <scope>IDENTIFICATION</scope>
</reference>
<organism evidence="5 6">
    <name type="scientific">Salmo trutta</name>
    <name type="common">Brown trout</name>
    <dbReference type="NCBI Taxonomy" id="8032"/>
    <lineage>
        <taxon>Eukaryota</taxon>
        <taxon>Metazoa</taxon>
        <taxon>Chordata</taxon>
        <taxon>Craniata</taxon>
        <taxon>Vertebrata</taxon>
        <taxon>Euteleostomi</taxon>
        <taxon>Actinopterygii</taxon>
        <taxon>Neopterygii</taxon>
        <taxon>Teleostei</taxon>
        <taxon>Protacanthopterygii</taxon>
        <taxon>Salmoniformes</taxon>
        <taxon>Salmonidae</taxon>
        <taxon>Salmoninae</taxon>
        <taxon>Salmo</taxon>
    </lineage>
</organism>
<comment type="similarity">
    <text evidence="1">Belongs to the SPATA6 family.</text>
</comment>
<evidence type="ECO:0000313" key="6">
    <source>
        <dbReference type="Proteomes" id="UP000472277"/>
    </source>
</evidence>
<evidence type="ECO:0000256" key="3">
    <source>
        <dbReference type="SAM" id="MobiDB-lite"/>
    </source>
</evidence>
<keyword evidence="6" id="KW-1185">Reference proteome</keyword>
<gene>
    <name evidence="5" type="primary">spata6l</name>
</gene>
<dbReference type="InterPro" id="IPR042769">
    <property type="entry name" value="SPATA6_fam"/>
</dbReference>
<dbReference type="Pfam" id="PF14909">
    <property type="entry name" value="SPATA6"/>
    <property type="match status" value="1"/>
</dbReference>
<feature type="region of interest" description="Disordered" evidence="3">
    <location>
        <begin position="242"/>
        <end position="332"/>
    </location>
</feature>
<dbReference type="InParanoid" id="A0A674C734"/>
<feature type="domain" description="Spermatogenesis-associated protein 6 N-terminal" evidence="4">
    <location>
        <begin position="10"/>
        <end position="148"/>
    </location>
</feature>
<dbReference type="GO" id="GO:0032027">
    <property type="term" value="F:myosin light chain binding"/>
    <property type="evidence" value="ECO:0007669"/>
    <property type="project" value="InterPro"/>
</dbReference>
<dbReference type="InterPro" id="IPR032732">
    <property type="entry name" value="SPATA6_N"/>
</dbReference>